<feature type="chain" id="PRO_5037526852" evidence="2">
    <location>
        <begin position="25"/>
        <end position="256"/>
    </location>
</feature>
<accession>A0A915CZT1</accession>
<organism evidence="3 4">
    <name type="scientific">Ditylenchus dipsaci</name>
    <dbReference type="NCBI Taxonomy" id="166011"/>
    <lineage>
        <taxon>Eukaryota</taxon>
        <taxon>Metazoa</taxon>
        <taxon>Ecdysozoa</taxon>
        <taxon>Nematoda</taxon>
        <taxon>Chromadorea</taxon>
        <taxon>Rhabditida</taxon>
        <taxon>Tylenchina</taxon>
        <taxon>Tylenchomorpha</taxon>
        <taxon>Sphaerularioidea</taxon>
        <taxon>Anguinidae</taxon>
        <taxon>Anguininae</taxon>
        <taxon>Ditylenchus</taxon>
    </lineage>
</organism>
<protein>
    <submittedName>
        <fullName evidence="4">Uncharacterized protein</fullName>
    </submittedName>
</protein>
<evidence type="ECO:0000313" key="3">
    <source>
        <dbReference type="Proteomes" id="UP000887574"/>
    </source>
</evidence>
<feature type="signal peptide" evidence="2">
    <location>
        <begin position="1"/>
        <end position="24"/>
    </location>
</feature>
<dbReference type="WBParaSite" id="jg14415">
    <property type="protein sequence ID" value="jg14415"/>
    <property type="gene ID" value="jg14415"/>
</dbReference>
<proteinExistence type="predicted"/>
<evidence type="ECO:0000313" key="4">
    <source>
        <dbReference type="WBParaSite" id="jg14415"/>
    </source>
</evidence>
<dbReference type="AlphaFoldDB" id="A0A915CZT1"/>
<evidence type="ECO:0000256" key="2">
    <source>
        <dbReference type="SAM" id="SignalP"/>
    </source>
</evidence>
<dbReference type="Proteomes" id="UP000887574">
    <property type="component" value="Unplaced"/>
</dbReference>
<keyword evidence="3" id="KW-1185">Reference proteome</keyword>
<name>A0A915CZT1_9BILA</name>
<keyword evidence="2" id="KW-0732">Signal</keyword>
<sequence>MRNYFFILKLFLVFIILHLDWTNAEDSGPVSYEEIVPELTKRLKRSNNKHSTEKAHSVNNDKWSNLFKKHFANKHKSKHGDLPLETASHRSHNHPREHHHKKRTGFYQQKNPLEHTLVHVFGVGNTDWISGIKGLNKIRRKLGDFTALTWDKKLQKKASKALHKGTHIYSATLRKPEKSNKANLVKGIQQMIYRMLLHHLKCKQNGSCRGRQSSRTLPLALLDSKASSVGCVARLIKKQDLRILMQTEAGQIKNLV</sequence>
<evidence type="ECO:0000256" key="1">
    <source>
        <dbReference type="SAM" id="MobiDB-lite"/>
    </source>
</evidence>
<feature type="compositionally biased region" description="Basic residues" evidence="1">
    <location>
        <begin position="89"/>
        <end position="100"/>
    </location>
</feature>
<feature type="region of interest" description="Disordered" evidence="1">
    <location>
        <begin position="77"/>
        <end position="100"/>
    </location>
</feature>
<reference evidence="4" key="1">
    <citation type="submission" date="2022-11" db="UniProtKB">
        <authorList>
            <consortium name="WormBaseParasite"/>
        </authorList>
    </citation>
    <scope>IDENTIFICATION</scope>
</reference>